<dbReference type="SUPFAM" id="SSF47473">
    <property type="entry name" value="EF-hand"/>
    <property type="match status" value="1"/>
</dbReference>
<dbReference type="Pfam" id="PF13499">
    <property type="entry name" value="EF-hand_7"/>
    <property type="match status" value="2"/>
</dbReference>
<evidence type="ECO:0000313" key="13">
    <source>
        <dbReference type="EMBL" id="CAE2337424.1"/>
    </source>
</evidence>
<dbReference type="GO" id="GO:0005509">
    <property type="term" value="F:calcium ion binding"/>
    <property type="evidence" value="ECO:0007669"/>
    <property type="project" value="InterPro"/>
</dbReference>
<evidence type="ECO:0000256" key="5">
    <source>
        <dbReference type="ARBA" id="ARBA00022777"/>
    </source>
</evidence>
<dbReference type="EMBL" id="HBKN01047444">
    <property type="protein sequence ID" value="CAE2337424.1"/>
    <property type="molecule type" value="Transcribed_RNA"/>
</dbReference>
<keyword evidence="3" id="KW-0677">Repeat</keyword>
<keyword evidence="6" id="KW-0106">Calcium</keyword>
<dbReference type="PROSITE" id="PS50011">
    <property type="entry name" value="PROTEIN_KINASE_DOM"/>
    <property type="match status" value="1"/>
</dbReference>
<reference evidence="11" key="1">
    <citation type="submission" date="2021-01" db="EMBL/GenBank/DDBJ databases">
        <authorList>
            <person name="Corre E."/>
            <person name="Pelletier E."/>
            <person name="Niang G."/>
            <person name="Scheremetjew M."/>
            <person name="Finn R."/>
            <person name="Kale V."/>
            <person name="Holt S."/>
            <person name="Cochrane G."/>
            <person name="Meng A."/>
            <person name="Brown T."/>
            <person name="Cohen L."/>
        </authorList>
    </citation>
    <scope>NUCLEOTIDE SEQUENCE</scope>
    <source>
        <strain evidence="11">CCMP 2712</strain>
    </source>
</reference>
<dbReference type="EMBL" id="HBKN01047443">
    <property type="protein sequence ID" value="CAE2337422.1"/>
    <property type="molecule type" value="Transcribed_RNA"/>
</dbReference>
<dbReference type="Gene3D" id="1.10.510.10">
    <property type="entry name" value="Transferase(Phosphotransferase) domain 1"/>
    <property type="match status" value="1"/>
</dbReference>
<keyword evidence="7 8" id="KW-0067">ATP-binding</keyword>
<evidence type="ECO:0000256" key="7">
    <source>
        <dbReference type="ARBA" id="ARBA00022840"/>
    </source>
</evidence>
<evidence type="ECO:0000256" key="1">
    <source>
        <dbReference type="ARBA" id="ARBA00022527"/>
    </source>
</evidence>
<evidence type="ECO:0000256" key="2">
    <source>
        <dbReference type="ARBA" id="ARBA00022679"/>
    </source>
</evidence>
<accession>A0A6U6DCD6</accession>
<dbReference type="InterPro" id="IPR017441">
    <property type="entry name" value="Protein_kinase_ATP_BS"/>
</dbReference>
<dbReference type="GO" id="GO:0004674">
    <property type="term" value="F:protein serine/threonine kinase activity"/>
    <property type="evidence" value="ECO:0007669"/>
    <property type="project" value="UniProtKB-KW"/>
</dbReference>
<dbReference type="GO" id="GO:0005524">
    <property type="term" value="F:ATP binding"/>
    <property type="evidence" value="ECO:0007669"/>
    <property type="project" value="UniProtKB-UniRule"/>
</dbReference>
<dbReference type="PROSITE" id="PS50222">
    <property type="entry name" value="EF_HAND_2"/>
    <property type="match status" value="4"/>
</dbReference>
<evidence type="ECO:0000313" key="12">
    <source>
        <dbReference type="EMBL" id="CAE2337422.1"/>
    </source>
</evidence>
<evidence type="ECO:0000256" key="6">
    <source>
        <dbReference type="ARBA" id="ARBA00022837"/>
    </source>
</evidence>
<name>A0A6U6DCD6_GUITH</name>
<dbReference type="CDD" id="cd05117">
    <property type="entry name" value="STKc_CAMK"/>
    <property type="match status" value="1"/>
</dbReference>
<evidence type="ECO:0000256" key="4">
    <source>
        <dbReference type="ARBA" id="ARBA00022741"/>
    </source>
</evidence>
<keyword evidence="4 8" id="KW-0547">Nucleotide-binding</keyword>
<keyword evidence="5" id="KW-0418">Kinase</keyword>
<feature type="domain" description="Protein kinase" evidence="9">
    <location>
        <begin position="17"/>
        <end position="280"/>
    </location>
</feature>
<dbReference type="PROSITE" id="PS00018">
    <property type="entry name" value="EF_HAND_1"/>
    <property type="match status" value="2"/>
</dbReference>
<dbReference type="SMART" id="SM00054">
    <property type="entry name" value="EFh"/>
    <property type="match status" value="4"/>
</dbReference>
<feature type="binding site" evidence="8">
    <location>
        <position position="46"/>
    </location>
    <ligand>
        <name>ATP</name>
        <dbReference type="ChEBI" id="CHEBI:30616"/>
    </ligand>
</feature>
<dbReference type="SMART" id="SM00220">
    <property type="entry name" value="S_TKc"/>
    <property type="match status" value="1"/>
</dbReference>
<feature type="domain" description="EF-hand" evidence="10">
    <location>
        <begin position="384"/>
        <end position="419"/>
    </location>
</feature>
<dbReference type="Gene3D" id="1.10.238.10">
    <property type="entry name" value="EF-hand"/>
    <property type="match status" value="2"/>
</dbReference>
<dbReference type="InterPro" id="IPR008271">
    <property type="entry name" value="Ser/Thr_kinase_AS"/>
</dbReference>
<dbReference type="PANTHER" id="PTHR24349">
    <property type="entry name" value="SERINE/THREONINE-PROTEIN KINASE"/>
    <property type="match status" value="1"/>
</dbReference>
<evidence type="ECO:0000259" key="10">
    <source>
        <dbReference type="PROSITE" id="PS50222"/>
    </source>
</evidence>
<dbReference type="InterPro" id="IPR050205">
    <property type="entry name" value="CDPK_Ser/Thr_kinases"/>
</dbReference>
<organism evidence="11">
    <name type="scientific">Guillardia theta</name>
    <name type="common">Cryptophyte</name>
    <name type="synonym">Cryptomonas phi</name>
    <dbReference type="NCBI Taxonomy" id="55529"/>
    <lineage>
        <taxon>Eukaryota</taxon>
        <taxon>Cryptophyceae</taxon>
        <taxon>Pyrenomonadales</taxon>
        <taxon>Geminigeraceae</taxon>
        <taxon>Guillardia</taxon>
    </lineage>
</organism>
<proteinExistence type="predicted"/>
<feature type="domain" description="EF-hand" evidence="10">
    <location>
        <begin position="348"/>
        <end position="383"/>
    </location>
</feature>
<dbReference type="EMBL" id="HBKN01047442">
    <property type="protein sequence ID" value="CAE2337420.1"/>
    <property type="molecule type" value="Transcribed_RNA"/>
</dbReference>
<dbReference type="FunFam" id="1.10.510.10:FF:000571">
    <property type="entry name" value="Maternal embryonic leucine zipper kinase"/>
    <property type="match status" value="1"/>
</dbReference>
<keyword evidence="2" id="KW-0808">Transferase</keyword>
<dbReference type="PROSITE" id="PS00108">
    <property type="entry name" value="PROTEIN_KINASE_ST"/>
    <property type="match status" value="1"/>
</dbReference>
<dbReference type="InterPro" id="IPR011009">
    <property type="entry name" value="Kinase-like_dom_sf"/>
</dbReference>
<keyword evidence="1" id="KW-0723">Serine/threonine-protein kinase</keyword>
<feature type="domain" description="EF-hand" evidence="10">
    <location>
        <begin position="462"/>
        <end position="497"/>
    </location>
</feature>
<gene>
    <name evidence="11" type="ORF">GTHE00462_LOCUS37026</name>
    <name evidence="12" type="ORF">GTHE00462_LOCUS37027</name>
    <name evidence="13" type="ORF">GTHE00462_LOCUS37028</name>
</gene>
<dbReference type="PROSITE" id="PS00107">
    <property type="entry name" value="PROTEIN_KINASE_ATP"/>
    <property type="match status" value="1"/>
</dbReference>
<dbReference type="InterPro" id="IPR002048">
    <property type="entry name" value="EF_hand_dom"/>
</dbReference>
<dbReference type="InterPro" id="IPR018247">
    <property type="entry name" value="EF_Hand_1_Ca_BS"/>
</dbReference>
<evidence type="ECO:0000313" key="11">
    <source>
        <dbReference type="EMBL" id="CAE2337420.1"/>
    </source>
</evidence>
<evidence type="ECO:0000259" key="9">
    <source>
        <dbReference type="PROSITE" id="PS50011"/>
    </source>
</evidence>
<dbReference type="FunFam" id="3.30.200.20:FF:000042">
    <property type="entry name" value="Aurora kinase A"/>
    <property type="match status" value="1"/>
</dbReference>
<dbReference type="Pfam" id="PF00069">
    <property type="entry name" value="Pkinase"/>
    <property type="match status" value="1"/>
</dbReference>
<protein>
    <submittedName>
        <fullName evidence="11">Uncharacterized protein</fullName>
    </submittedName>
</protein>
<dbReference type="InterPro" id="IPR011992">
    <property type="entry name" value="EF-hand-dom_pair"/>
</dbReference>
<dbReference type="AlphaFoldDB" id="A0A6U6DCD6"/>
<evidence type="ECO:0000256" key="3">
    <source>
        <dbReference type="ARBA" id="ARBA00022737"/>
    </source>
</evidence>
<dbReference type="FunFam" id="1.10.238.10:FF:000003">
    <property type="entry name" value="Calmodulin A"/>
    <property type="match status" value="2"/>
</dbReference>
<sequence>MGFWSLWFLREKIKQDYDIYETIGEGKFAKVKRAKKKKTGDIVAVKVLNKMCCKKDYENIGKEIDIMRKVKHPNCIEFHEMFESNNKIYIVMEYVSGGELFDRIVEKDHYSEAEAAHCFYQIIGAVEYLHSIGIAHRDLKPENILYASKSPDSPVKIADFGLGAIVDLENGAIMKTVCGTPSYLAPEVISADHTAGGYGLECDVWSAGVILYILLCGCPPFGQGVPLQVLVRRIVKGNYGFPDAYWKKISTEAKDLVQHMMQVNRYQRYTPTECLAHPWLTKYLKGQLSSVTLAETQKQLKIWNVARKLKGAFITVSALNHLVRPLASPPPDRALQQNILHQVKSDPEWLEELREAFNTLDHTKTGHINIRDIQSAFKGLGANLSDEVVEDMIKKFDIDKTGSVEFDEFCIMMGPPWPSPSARSEALSKNLRDTFNYFDQARTGHISSLELHHALQKLQIGVSDEEIDSMMELADLDKNGMIDYHEFEELMRNHFLPHDHAEDKHKT</sequence>
<dbReference type="InterPro" id="IPR000719">
    <property type="entry name" value="Prot_kinase_dom"/>
</dbReference>
<evidence type="ECO:0000256" key="8">
    <source>
        <dbReference type="PROSITE-ProRule" id="PRU10141"/>
    </source>
</evidence>
<dbReference type="SUPFAM" id="SSF56112">
    <property type="entry name" value="Protein kinase-like (PK-like)"/>
    <property type="match status" value="1"/>
</dbReference>
<feature type="domain" description="EF-hand" evidence="10">
    <location>
        <begin position="426"/>
        <end position="461"/>
    </location>
</feature>